<protein>
    <submittedName>
        <fullName evidence="2">Uncharacterized protein</fullName>
    </submittedName>
</protein>
<dbReference type="Proteomes" id="UP000235392">
    <property type="component" value="Unassembled WGS sequence"/>
</dbReference>
<dbReference type="EMBL" id="PGCI01000162">
    <property type="protein sequence ID" value="PLW36290.1"/>
    <property type="molecule type" value="Genomic_DNA"/>
</dbReference>
<organism evidence="2 3">
    <name type="scientific">Puccinia coronata f. sp. avenae</name>
    <dbReference type="NCBI Taxonomy" id="200324"/>
    <lineage>
        <taxon>Eukaryota</taxon>
        <taxon>Fungi</taxon>
        <taxon>Dikarya</taxon>
        <taxon>Basidiomycota</taxon>
        <taxon>Pucciniomycotina</taxon>
        <taxon>Pucciniomycetes</taxon>
        <taxon>Pucciniales</taxon>
        <taxon>Pucciniaceae</taxon>
        <taxon>Puccinia</taxon>
    </lineage>
</organism>
<feature type="region of interest" description="Disordered" evidence="1">
    <location>
        <begin position="17"/>
        <end position="99"/>
    </location>
</feature>
<reference evidence="2 3" key="1">
    <citation type="submission" date="2017-11" db="EMBL/GenBank/DDBJ databases">
        <title>De novo assembly and phasing of dikaryotic genomes from two isolates of Puccinia coronata f. sp. avenae, the causal agent of oat crown rust.</title>
        <authorList>
            <person name="Miller M.E."/>
            <person name="Zhang Y."/>
            <person name="Omidvar V."/>
            <person name="Sperschneider J."/>
            <person name="Schwessinger B."/>
            <person name="Raley C."/>
            <person name="Palmer J.M."/>
            <person name="Garnica D."/>
            <person name="Upadhyaya N."/>
            <person name="Rathjen J."/>
            <person name="Taylor J.M."/>
            <person name="Park R.F."/>
            <person name="Dodds P.N."/>
            <person name="Hirsch C.D."/>
            <person name="Kianian S.F."/>
            <person name="Figueroa M."/>
        </authorList>
    </citation>
    <scope>NUCLEOTIDE SEQUENCE [LARGE SCALE GENOMIC DNA]</scope>
    <source>
        <strain evidence="2">12SD80</strain>
    </source>
</reference>
<name>A0A2N5UEZ9_9BASI</name>
<proteinExistence type="predicted"/>
<evidence type="ECO:0000256" key="1">
    <source>
        <dbReference type="SAM" id="MobiDB-lite"/>
    </source>
</evidence>
<evidence type="ECO:0000313" key="2">
    <source>
        <dbReference type="EMBL" id="PLW36290.1"/>
    </source>
</evidence>
<gene>
    <name evidence="2" type="ORF">PCASD_15924</name>
</gene>
<evidence type="ECO:0000313" key="3">
    <source>
        <dbReference type="Proteomes" id="UP000235392"/>
    </source>
</evidence>
<comment type="caution">
    <text evidence="2">The sequence shown here is derived from an EMBL/GenBank/DDBJ whole genome shotgun (WGS) entry which is preliminary data.</text>
</comment>
<feature type="compositionally biased region" description="Polar residues" evidence="1">
    <location>
        <begin position="43"/>
        <end position="58"/>
    </location>
</feature>
<sequence>MLLLRLSEAQTISPAEVFKPVDPRTQDPFPPAAIQTVFPCGQSDPNASDTNSTKKSNIGSGGQKAGVPASSHPPLLPAIHPNQTPPQDANPSSQPAGQALQPSDWVLLSILKSSNIQIALMQIYQTRPLSTTQCPTNPTSNSREQQLHILLGSKPSLPLLTPNFLSPSSNDLWNGLDIVDFTLLTKSIELEESSSSEPFTPTTAKSTHSKTTLLFFFGCLQHPSPTVMSDWAKLIAASIEIMAFNLHSPRPPQPHQDDNLVTQGVQALDYYKNMKKTLAFFNTPTNNTSDTVATSVQAYQSSHTPDVLKNFASLIIEACAGYVIF</sequence>
<feature type="compositionally biased region" description="Polar residues" evidence="1">
    <location>
        <begin position="81"/>
        <end position="96"/>
    </location>
</feature>
<accession>A0A2N5UEZ9</accession>
<dbReference type="AlphaFoldDB" id="A0A2N5UEZ9"/>